<dbReference type="OrthoDB" id="2143914at2759"/>
<keyword evidence="11" id="KW-1185">Reference proteome</keyword>
<dbReference type="InterPro" id="IPR015495">
    <property type="entry name" value="Myb_TF_plants"/>
</dbReference>
<evidence type="ECO:0000256" key="3">
    <source>
        <dbReference type="ARBA" id="ARBA00023015"/>
    </source>
</evidence>
<dbReference type="KEGG" id="dzi:111279213"/>
<dbReference type="PANTHER" id="PTHR10641:SF1385">
    <property type="entry name" value="TRANSCRIPTION FACTOR MYB4-LIKE"/>
    <property type="match status" value="1"/>
</dbReference>
<dbReference type="PROSITE" id="PS51294">
    <property type="entry name" value="HTH_MYB"/>
    <property type="match status" value="2"/>
</dbReference>
<keyword evidence="4" id="KW-0238">DNA-binding</keyword>
<name>A0A6P5X145_DURZI</name>
<dbReference type="PROSITE" id="PS50090">
    <property type="entry name" value="MYB_LIKE"/>
    <property type="match status" value="2"/>
</dbReference>
<keyword evidence="3" id="KW-0805">Transcription regulation</keyword>
<evidence type="ECO:0000256" key="4">
    <source>
        <dbReference type="ARBA" id="ARBA00023125"/>
    </source>
</evidence>
<dbReference type="InterPro" id="IPR009057">
    <property type="entry name" value="Homeodomain-like_sf"/>
</dbReference>
<dbReference type="GO" id="GO:0005634">
    <property type="term" value="C:nucleus"/>
    <property type="evidence" value="ECO:0007669"/>
    <property type="project" value="UniProtKB-SubCell"/>
</dbReference>
<dbReference type="GO" id="GO:0000976">
    <property type="term" value="F:transcription cis-regulatory region binding"/>
    <property type="evidence" value="ECO:0007669"/>
    <property type="project" value="UniProtKB-ARBA"/>
</dbReference>
<feature type="compositionally biased region" description="Polar residues" evidence="8">
    <location>
        <begin position="143"/>
        <end position="158"/>
    </location>
</feature>
<keyword evidence="6" id="KW-0539">Nucleus</keyword>
<reference evidence="12" key="1">
    <citation type="submission" date="2025-08" db="UniProtKB">
        <authorList>
            <consortium name="RefSeq"/>
        </authorList>
    </citation>
    <scope>IDENTIFICATION</scope>
    <source>
        <tissue evidence="12">Fruit stalk</tissue>
    </source>
</reference>
<dbReference type="InterPro" id="IPR017930">
    <property type="entry name" value="Myb_dom"/>
</dbReference>
<gene>
    <name evidence="12" type="primary">LOC111279213</name>
</gene>
<keyword evidence="2" id="KW-0677">Repeat</keyword>
<dbReference type="PANTHER" id="PTHR10641">
    <property type="entry name" value="MYB FAMILY TRANSCRIPTION FACTOR"/>
    <property type="match status" value="1"/>
</dbReference>
<proteinExistence type="predicted"/>
<protein>
    <submittedName>
        <fullName evidence="12">Transcription factor MYB15-like</fullName>
    </submittedName>
</protein>
<comment type="subcellular location">
    <subcellularLocation>
        <location evidence="1">Nucleus</location>
    </subcellularLocation>
</comment>
<evidence type="ECO:0000313" key="12">
    <source>
        <dbReference type="RefSeq" id="XP_022721893.1"/>
    </source>
</evidence>
<feature type="region of interest" description="Disordered" evidence="8">
    <location>
        <begin position="143"/>
        <end position="179"/>
    </location>
</feature>
<accession>A0A6P5X145</accession>
<evidence type="ECO:0000259" key="10">
    <source>
        <dbReference type="PROSITE" id="PS51294"/>
    </source>
</evidence>
<dbReference type="GO" id="GO:0080090">
    <property type="term" value="P:regulation of primary metabolic process"/>
    <property type="evidence" value="ECO:0007669"/>
    <property type="project" value="UniProtKB-ARBA"/>
</dbReference>
<evidence type="ECO:0000256" key="2">
    <source>
        <dbReference type="ARBA" id="ARBA00022737"/>
    </source>
</evidence>
<evidence type="ECO:0000256" key="7">
    <source>
        <dbReference type="ARBA" id="ARBA00062314"/>
    </source>
</evidence>
<comment type="subunit">
    <text evidence="7">Can form complexes with MYC2, MYC3 or MYC4.</text>
</comment>
<feature type="domain" description="HTH myb-type" evidence="10">
    <location>
        <begin position="9"/>
        <end position="61"/>
    </location>
</feature>
<organism evidence="11 12">
    <name type="scientific">Durio zibethinus</name>
    <name type="common">Durian</name>
    <dbReference type="NCBI Taxonomy" id="66656"/>
    <lineage>
        <taxon>Eukaryota</taxon>
        <taxon>Viridiplantae</taxon>
        <taxon>Streptophyta</taxon>
        <taxon>Embryophyta</taxon>
        <taxon>Tracheophyta</taxon>
        <taxon>Spermatophyta</taxon>
        <taxon>Magnoliopsida</taxon>
        <taxon>eudicotyledons</taxon>
        <taxon>Gunneridae</taxon>
        <taxon>Pentapetalae</taxon>
        <taxon>rosids</taxon>
        <taxon>malvids</taxon>
        <taxon>Malvales</taxon>
        <taxon>Malvaceae</taxon>
        <taxon>Helicteroideae</taxon>
        <taxon>Durio</taxon>
    </lineage>
</organism>
<evidence type="ECO:0000256" key="5">
    <source>
        <dbReference type="ARBA" id="ARBA00023163"/>
    </source>
</evidence>
<feature type="domain" description="Myb-like" evidence="9">
    <location>
        <begin position="9"/>
        <end position="61"/>
    </location>
</feature>
<sequence length="280" mass="31906">MVRAPCCDEIGLKKGPWTLEEDQILISYIQKYGHANWRALPKKAGLLRCGKSCRLRWVNYLRPDIKRGNFTLEEEETIIKLHEMLGNRWSAIAAKLPGRTDNELKNVWHTHLKKRLKQYQIKPVTKQNPKSKPKIKCESSDNISTIQSEPGNSSSIPGQTPMWPQPSSSEVSSITDVTTATSDREVNNKAMKAENMEYSWEYFPEIDESFWSDALSSDNSSAPVNFGGVSEEFQSQVPSSSIDHVMEPDYGYSQNLDDAMEFWYNLFIKAGGEQELITEF</sequence>
<dbReference type="SUPFAM" id="SSF46689">
    <property type="entry name" value="Homeodomain-like"/>
    <property type="match status" value="1"/>
</dbReference>
<dbReference type="RefSeq" id="XP_022721893.1">
    <property type="nucleotide sequence ID" value="XM_022866158.1"/>
</dbReference>
<feature type="domain" description="Myb-like" evidence="9">
    <location>
        <begin position="62"/>
        <end position="112"/>
    </location>
</feature>
<evidence type="ECO:0000256" key="8">
    <source>
        <dbReference type="SAM" id="MobiDB-lite"/>
    </source>
</evidence>
<dbReference type="FunFam" id="1.10.10.60:FF:000394">
    <property type="entry name" value="MYB transcription factor"/>
    <property type="match status" value="1"/>
</dbReference>
<dbReference type="InterPro" id="IPR001005">
    <property type="entry name" value="SANT/Myb"/>
</dbReference>
<dbReference type="Gene3D" id="1.10.10.60">
    <property type="entry name" value="Homeodomain-like"/>
    <property type="match status" value="2"/>
</dbReference>
<dbReference type="GeneID" id="111279213"/>
<evidence type="ECO:0000256" key="1">
    <source>
        <dbReference type="ARBA" id="ARBA00004123"/>
    </source>
</evidence>
<dbReference type="Pfam" id="PF00249">
    <property type="entry name" value="Myb_DNA-binding"/>
    <property type="match status" value="2"/>
</dbReference>
<keyword evidence="5" id="KW-0804">Transcription</keyword>
<dbReference type="SMART" id="SM00717">
    <property type="entry name" value="SANT"/>
    <property type="match status" value="2"/>
</dbReference>
<dbReference type="FunFam" id="1.10.10.60:FF:000001">
    <property type="entry name" value="MYB-related transcription factor"/>
    <property type="match status" value="1"/>
</dbReference>
<dbReference type="Proteomes" id="UP000515121">
    <property type="component" value="Unplaced"/>
</dbReference>
<dbReference type="GO" id="GO:0051707">
    <property type="term" value="P:response to other organism"/>
    <property type="evidence" value="ECO:0007669"/>
    <property type="project" value="UniProtKB-ARBA"/>
</dbReference>
<feature type="domain" description="HTH myb-type" evidence="10">
    <location>
        <begin position="62"/>
        <end position="116"/>
    </location>
</feature>
<dbReference type="AlphaFoldDB" id="A0A6P5X145"/>
<dbReference type="CDD" id="cd00167">
    <property type="entry name" value="SANT"/>
    <property type="match status" value="2"/>
</dbReference>
<evidence type="ECO:0000256" key="6">
    <source>
        <dbReference type="ARBA" id="ARBA00023242"/>
    </source>
</evidence>
<evidence type="ECO:0000313" key="11">
    <source>
        <dbReference type="Proteomes" id="UP000515121"/>
    </source>
</evidence>
<evidence type="ECO:0000259" key="9">
    <source>
        <dbReference type="PROSITE" id="PS50090"/>
    </source>
</evidence>
<feature type="compositionally biased region" description="Polar residues" evidence="8">
    <location>
        <begin position="165"/>
        <end position="179"/>
    </location>
</feature>